<keyword evidence="4 6" id="KW-1133">Transmembrane helix</keyword>
<organism evidence="7 8">
    <name type="scientific">Methylomonas koyamae</name>
    <dbReference type="NCBI Taxonomy" id="702114"/>
    <lineage>
        <taxon>Bacteria</taxon>
        <taxon>Pseudomonadati</taxon>
        <taxon>Pseudomonadota</taxon>
        <taxon>Gammaproteobacteria</taxon>
        <taxon>Methylococcales</taxon>
        <taxon>Methylococcaceae</taxon>
        <taxon>Methylomonas</taxon>
    </lineage>
</organism>
<protein>
    <recommendedName>
        <fullName evidence="9">Polysaccharide biosynthesis protein C-terminal domain-containing protein</fullName>
    </recommendedName>
</protein>
<dbReference type="EMBL" id="LUUK01000012">
    <property type="protein sequence ID" value="OAI28335.1"/>
    <property type="molecule type" value="Genomic_DNA"/>
</dbReference>
<accession>A0A177PDH8</accession>
<feature type="transmembrane region" description="Helical" evidence="6">
    <location>
        <begin position="287"/>
        <end position="311"/>
    </location>
</feature>
<dbReference type="AlphaFoldDB" id="A0A177PDH8"/>
<dbReference type="PANTHER" id="PTHR30250">
    <property type="entry name" value="PST FAMILY PREDICTED COLANIC ACID TRANSPORTER"/>
    <property type="match status" value="1"/>
</dbReference>
<dbReference type="RefSeq" id="WP_064024133.1">
    <property type="nucleotide sequence ID" value="NZ_LUUK01000012.1"/>
</dbReference>
<feature type="transmembrane region" description="Helical" evidence="6">
    <location>
        <begin position="410"/>
        <end position="434"/>
    </location>
</feature>
<feature type="transmembrane region" description="Helical" evidence="6">
    <location>
        <begin position="119"/>
        <end position="137"/>
    </location>
</feature>
<comment type="subcellular location">
    <subcellularLocation>
        <location evidence="1">Cell membrane</location>
        <topology evidence="1">Multi-pass membrane protein</topology>
    </subcellularLocation>
</comment>
<feature type="transmembrane region" description="Helical" evidence="6">
    <location>
        <begin position="38"/>
        <end position="59"/>
    </location>
</feature>
<evidence type="ECO:0000256" key="2">
    <source>
        <dbReference type="ARBA" id="ARBA00022475"/>
    </source>
</evidence>
<gene>
    <name evidence="7" type="ORF">A1355_01240</name>
</gene>
<dbReference type="Proteomes" id="UP000077628">
    <property type="component" value="Unassembled WGS sequence"/>
</dbReference>
<evidence type="ECO:0008006" key="9">
    <source>
        <dbReference type="Google" id="ProtNLM"/>
    </source>
</evidence>
<dbReference type="InterPro" id="IPR050833">
    <property type="entry name" value="Poly_Biosynth_Transport"/>
</dbReference>
<evidence type="ECO:0000313" key="7">
    <source>
        <dbReference type="EMBL" id="OAI28335.1"/>
    </source>
</evidence>
<feature type="transmembrane region" description="Helical" evidence="6">
    <location>
        <begin position="7"/>
        <end position="26"/>
    </location>
</feature>
<keyword evidence="8" id="KW-1185">Reference proteome</keyword>
<keyword evidence="3 6" id="KW-0812">Transmembrane</keyword>
<evidence type="ECO:0000313" key="8">
    <source>
        <dbReference type="Proteomes" id="UP000077628"/>
    </source>
</evidence>
<keyword evidence="2" id="KW-1003">Cell membrane</keyword>
<feature type="transmembrane region" description="Helical" evidence="6">
    <location>
        <begin position="80"/>
        <end position="99"/>
    </location>
</feature>
<feature type="transmembrane region" description="Helical" evidence="6">
    <location>
        <begin position="173"/>
        <end position="191"/>
    </location>
</feature>
<dbReference type="STRING" id="702114.A1355_01240"/>
<keyword evidence="5 6" id="KW-0472">Membrane</keyword>
<name>A0A177PDH8_9GAMM</name>
<reference evidence="8" key="1">
    <citation type="submission" date="2016-03" db="EMBL/GenBank/DDBJ databases">
        <authorList>
            <person name="Heylen K."/>
            <person name="De Vos P."/>
            <person name="Vekeman B."/>
        </authorList>
    </citation>
    <scope>NUCLEOTIDE SEQUENCE [LARGE SCALE GENOMIC DNA]</scope>
    <source>
        <strain evidence="8">R-45383</strain>
    </source>
</reference>
<sequence length="478" mass="53265">MRRFFRLTFFTLFGKVLSIFILAYIARKLSTDDIAYISIVPSLAILMTSTFSFGVNTLLEKDVPKLMVSDTHKAFGLLRKGMLVNLGAIVLVALCFIFYSDFIGRVIFKSQSSENDFGYLIFPLLGYMAINALSLPFQLTGKVDVFGFYRIYSDMLSKLCAIGFYTMQISAQPVLNGLLIGQLPFVLAALFKHRAWLFNLNHCTTPVWLKWSWGFYLESIVNAVRVWGDTLLISSLFGSEPLANYYVVKRIADQINVLYQPFVTTLVPIISASYSSGMENLRQKFRVCWVATIPLFIAIAACFSTLSPFLIKMIAGTAYMGSLLLAVVLIWGVYGLVLYSISSRILLIIGDSMARFKIALFQVVSTLLCIGILIDYGALGLGASWLAGSAIAVVGVIVKARHYGFIWPSLYPATLMNVMAACWSCYAVLVLHNVNSEMDYLILAVAGNLALITIFIITTYSVDRDVCDELRRKISKRC</sequence>
<evidence type="ECO:0000256" key="5">
    <source>
        <dbReference type="ARBA" id="ARBA00023136"/>
    </source>
</evidence>
<evidence type="ECO:0000256" key="4">
    <source>
        <dbReference type="ARBA" id="ARBA00022989"/>
    </source>
</evidence>
<evidence type="ECO:0000256" key="6">
    <source>
        <dbReference type="SAM" id="Phobius"/>
    </source>
</evidence>
<dbReference type="GO" id="GO:0005886">
    <property type="term" value="C:plasma membrane"/>
    <property type="evidence" value="ECO:0007669"/>
    <property type="project" value="UniProtKB-SubCell"/>
</dbReference>
<proteinExistence type="predicted"/>
<comment type="caution">
    <text evidence="7">The sequence shown here is derived from an EMBL/GenBank/DDBJ whole genome shotgun (WGS) entry which is preliminary data.</text>
</comment>
<feature type="transmembrane region" description="Helical" evidence="6">
    <location>
        <begin position="380"/>
        <end position="398"/>
    </location>
</feature>
<feature type="transmembrane region" description="Helical" evidence="6">
    <location>
        <begin position="354"/>
        <end position="374"/>
    </location>
</feature>
<evidence type="ECO:0000256" key="3">
    <source>
        <dbReference type="ARBA" id="ARBA00022692"/>
    </source>
</evidence>
<dbReference type="PANTHER" id="PTHR30250:SF11">
    <property type="entry name" value="O-ANTIGEN TRANSPORTER-RELATED"/>
    <property type="match status" value="1"/>
</dbReference>
<feature type="transmembrane region" description="Helical" evidence="6">
    <location>
        <begin position="440"/>
        <end position="462"/>
    </location>
</feature>
<evidence type="ECO:0000256" key="1">
    <source>
        <dbReference type="ARBA" id="ARBA00004651"/>
    </source>
</evidence>
<feature type="transmembrane region" description="Helical" evidence="6">
    <location>
        <begin position="317"/>
        <end position="342"/>
    </location>
</feature>